<dbReference type="Proteomes" id="UP000230025">
    <property type="component" value="Unassembled WGS sequence"/>
</dbReference>
<reference evidence="10" key="1">
    <citation type="submission" date="2017-09" db="EMBL/GenBank/DDBJ databases">
        <title>Depth-based differentiation of microbial function through sediment-hosted aquifers and enrichment of novel symbionts in the deep terrestrial subsurface.</title>
        <authorList>
            <person name="Probst A.J."/>
            <person name="Ladd B."/>
            <person name="Jarett J.K."/>
            <person name="Geller-Mcgrath D.E."/>
            <person name="Sieber C.M.K."/>
            <person name="Emerson J.B."/>
            <person name="Anantharaman K."/>
            <person name="Thomas B.C."/>
            <person name="Malmstrom R."/>
            <person name="Stieglmeier M."/>
            <person name="Klingl A."/>
            <person name="Woyke T."/>
            <person name="Ryan C.M."/>
            <person name="Banfield J.F."/>
        </authorList>
    </citation>
    <scope>NUCLEOTIDE SEQUENCE [LARGE SCALE GENOMIC DNA]</scope>
</reference>
<dbReference type="PRINTS" id="PR00100">
    <property type="entry name" value="AOTCASE"/>
</dbReference>
<dbReference type="InterPro" id="IPR024904">
    <property type="entry name" value="OTCase_ArgI"/>
</dbReference>
<feature type="binding site" evidence="6">
    <location>
        <position position="104"/>
    </location>
    <ligand>
        <name>carbamoyl phosphate</name>
        <dbReference type="ChEBI" id="CHEBI:58228"/>
    </ligand>
</feature>
<dbReference type="GO" id="GO:0019240">
    <property type="term" value="P:citrulline biosynthetic process"/>
    <property type="evidence" value="ECO:0007669"/>
    <property type="project" value="TreeGrafter"/>
</dbReference>
<dbReference type="InterPro" id="IPR006130">
    <property type="entry name" value="Asp/Orn_carbamoylTrfase"/>
</dbReference>
<evidence type="ECO:0000256" key="6">
    <source>
        <dbReference type="HAMAP-Rule" id="MF_01109"/>
    </source>
</evidence>
<comment type="caution">
    <text evidence="9">The sequence shown here is derived from an EMBL/GenBank/DDBJ whole genome shotgun (WGS) entry which is preliminary data.</text>
</comment>
<dbReference type="EC" id="2.1.3.3" evidence="3 6"/>
<sequence>MKKDLLCIADLSEEEILKLFTLAKSLKERRKRGEKIVPLLFGKVLGMLFRKPSTRTRISFEVGMFELGGRAIFLTDQNLQISRGETISDTAKVLSSYLDGILIRTSKQEEVEEFAKYSEIPIINGLSDTYHPCQVLSDYFTLWEKRELKKIKVTYIGDGNNVCHSLISGADKLGVRLSVVTPKEYPPKKEILARVRNKKRITLSHNPCDIRDSDVIYTDTWISMGAEKEKEKRIAVFKDYQLNKKLLKKAKKELLVMHCLPAHRGEEITDEVMDAPFSIVFEQAVNRLHLQKAILATLLK</sequence>
<keyword evidence="4 6" id="KW-0808">Transferase</keyword>
<dbReference type="GO" id="GO:0004585">
    <property type="term" value="F:ornithine carbamoyltransferase activity"/>
    <property type="evidence" value="ECO:0007669"/>
    <property type="project" value="UniProtKB-UniRule"/>
</dbReference>
<evidence type="ECO:0000313" key="10">
    <source>
        <dbReference type="Proteomes" id="UP000230025"/>
    </source>
</evidence>
<comment type="subcellular location">
    <subcellularLocation>
        <location evidence="6">Cytoplasm</location>
    </subcellularLocation>
</comment>
<protein>
    <recommendedName>
        <fullName evidence="3 6">Ornithine carbamoyltransferase</fullName>
        <shortName evidence="6">OTCase</shortName>
        <ecNumber evidence="3 6">2.1.3.3</ecNumber>
    </recommendedName>
</protein>
<evidence type="ECO:0000256" key="4">
    <source>
        <dbReference type="ARBA" id="ARBA00022679"/>
    </source>
</evidence>
<feature type="binding site" evidence="6">
    <location>
        <position position="287"/>
    </location>
    <ligand>
        <name>carbamoyl phosphate</name>
        <dbReference type="ChEBI" id="CHEBI:58228"/>
    </ligand>
</feature>
<feature type="binding site" evidence="6">
    <location>
        <position position="161"/>
    </location>
    <ligand>
        <name>L-ornithine</name>
        <dbReference type="ChEBI" id="CHEBI:46911"/>
    </ligand>
</feature>
<dbReference type="InterPro" id="IPR006131">
    <property type="entry name" value="Asp_carbamoyltransf_Asp/Orn-bd"/>
</dbReference>
<evidence type="ECO:0000256" key="1">
    <source>
        <dbReference type="ARBA" id="ARBA00004975"/>
    </source>
</evidence>
<keyword evidence="6" id="KW-0963">Cytoplasm</keyword>
<evidence type="ECO:0000259" key="7">
    <source>
        <dbReference type="Pfam" id="PF00185"/>
    </source>
</evidence>
<dbReference type="FunFam" id="3.40.50.1370:FF:000008">
    <property type="entry name" value="Ornithine carbamoyltransferase"/>
    <property type="match status" value="1"/>
</dbReference>
<feature type="domain" description="Aspartate/ornithine carbamoyltransferase Asp/Orn-binding" evidence="7">
    <location>
        <begin position="149"/>
        <end position="297"/>
    </location>
</feature>
<evidence type="ECO:0000313" key="9">
    <source>
        <dbReference type="EMBL" id="PIW32546.1"/>
    </source>
</evidence>
<dbReference type="EMBL" id="PFFY01000266">
    <property type="protein sequence ID" value="PIW32546.1"/>
    <property type="molecule type" value="Genomic_DNA"/>
</dbReference>
<feature type="binding site" evidence="6">
    <location>
        <begin position="259"/>
        <end position="260"/>
    </location>
    <ligand>
        <name>carbamoyl phosphate</name>
        <dbReference type="ChEBI" id="CHEBI:58228"/>
    </ligand>
</feature>
<dbReference type="Pfam" id="PF00185">
    <property type="entry name" value="OTCace"/>
    <property type="match status" value="1"/>
</dbReference>
<dbReference type="GO" id="GO:0042450">
    <property type="term" value="P:L-arginine biosynthetic process via ornithine"/>
    <property type="evidence" value="ECO:0007669"/>
    <property type="project" value="UniProtKB-UniRule"/>
</dbReference>
<feature type="binding site" evidence="6">
    <location>
        <begin position="53"/>
        <end position="56"/>
    </location>
    <ligand>
        <name>carbamoyl phosphate</name>
        <dbReference type="ChEBI" id="CHEBI:58228"/>
    </ligand>
</feature>
<evidence type="ECO:0000256" key="3">
    <source>
        <dbReference type="ARBA" id="ARBA00013007"/>
    </source>
</evidence>
<dbReference type="InterPro" id="IPR036901">
    <property type="entry name" value="Asp/Orn_carbamoylTrfase_sf"/>
</dbReference>
<dbReference type="Pfam" id="PF02729">
    <property type="entry name" value="OTCace_N"/>
    <property type="match status" value="1"/>
</dbReference>
<dbReference type="PRINTS" id="PR00102">
    <property type="entry name" value="OTCASE"/>
</dbReference>
<dbReference type="PANTHER" id="PTHR45753:SF3">
    <property type="entry name" value="ORNITHINE TRANSCARBAMYLASE, MITOCHONDRIAL"/>
    <property type="match status" value="1"/>
</dbReference>
<dbReference type="PANTHER" id="PTHR45753">
    <property type="entry name" value="ORNITHINE CARBAMOYLTRANSFERASE, MITOCHONDRIAL"/>
    <property type="match status" value="1"/>
</dbReference>
<feature type="binding site" evidence="6">
    <location>
        <begin position="223"/>
        <end position="224"/>
    </location>
    <ligand>
        <name>L-ornithine</name>
        <dbReference type="ChEBI" id="CHEBI:46911"/>
    </ligand>
</feature>
<evidence type="ECO:0000256" key="5">
    <source>
        <dbReference type="ARBA" id="ARBA00048772"/>
    </source>
</evidence>
<dbReference type="Gene3D" id="3.40.50.1370">
    <property type="entry name" value="Aspartate/ornithine carbamoyltransferase"/>
    <property type="match status" value="2"/>
</dbReference>
<feature type="binding site" evidence="6">
    <location>
        <position position="219"/>
    </location>
    <ligand>
        <name>L-ornithine</name>
        <dbReference type="ChEBI" id="CHEBI:46911"/>
    </ligand>
</feature>
<dbReference type="SUPFAM" id="SSF53671">
    <property type="entry name" value="Aspartate/ornithine carbamoyltransferase"/>
    <property type="match status" value="1"/>
</dbReference>
<comment type="catalytic activity">
    <reaction evidence="5 6">
        <text>carbamoyl phosphate + L-ornithine = L-citrulline + phosphate + H(+)</text>
        <dbReference type="Rhea" id="RHEA:19513"/>
        <dbReference type="ChEBI" id="CHEBI:15378"/>
        <dbReference type="ChEBI" id="CHEBI:43474"/>
        <dbReference type="ChEBI" id="CHEBI:46911"/>
        <dbReference type="ChEBI" id="CHEBI:57743"/>
        <dbReference type="ChEBI" id="CHEBI:58228"/>
        <dbReference type="EC" id="2.1.3.3"/>
    </reaction>
</comment>
<dbReference type="PROSITE" id="PS00097">
    <property type="entry name" value="CARBAMOYLTRANSFERASE"/>
    <property type="match status" value="1"/>
</dbReference>
<comment type="similarity">
    <text evidence="2 6">Belongs to the aspartate/ornithine carbamoyltransferase superfamily. OTCase family.</text>
</comment>
<dbReference type="GO" id="GO:0016597">
    <property type="term" value="F:amino acid binding"/>
    <property type="evidence" value="ECO:0007669"/>
    <property type="project" value="InterPro"/>
</dbReference>
<evidence type="ECO:0000256" key="2">
    <source>
        <dbReference type="ARBA" id="ARBA00007805"/>
    </source>
</evidence>
<name>A0A2M7GXN9_9BACT</name>
<proteinExistence type="inferred from homology"/>
<comment type="pathway">
    <text evidence="1">Amino-acid biosynthesis; L-arginine biosynthesis; L-arginine from L-ornithine and carbamoyl phosphate: step 1/3.</text>
</comment>
<dbReference type="HAMAP" id="MF_01109">
    <property type="entry name" value="OTCase"/>
    <property type="match status" value="1"/>
</dbReference>
<dbReference type="NCBIfam" id="NF001986">
    <property type="entry name" value="PRK00779.1"/>
    <property type="match status" value="1"/>
</dbReference>
<feature type="binding site" evidence="6">
    <location>
        <begin position="131"/>
        <end position="134"/>
    </location>
    <ligand>
        <name>carbamoyl phosphate</name>
        <dbReference type="ChEBI" id="CHEBI:58228"/>
    </ligand>
</feature>
<organism evidence="9 10">
    <name type="scientific">bacterium (Candidatus Ratteibacteria) CG15_BIG_FIL_POST_REV_8_21_14_020_41_12</name>
    <dbReference type="NCBI Taxonomy" id="2014291"/>
    <lineage>
        <taxon>Bacteria</taxon>
        <taxon>Candidatus Ratteibacteria</taxon>
    </lineage>
</organism>
<feature type="domain" description="Aspartate/ornithine carbamoyltransferase carbamoyl-P binding" evidence="8">
    <location>
        <begin position="3"/>
        <end position="144"/>
    </location>
</feature>
<dbReference type="InterPro" id="IPR002292">
    <property type="entry name" value="Orn/put_carbamltrans"/>
</dbReference>
<dbReference type="GO" id="GO:0005737">
    <property type="term" value="C:cytoplasm"/>
    <property type="evidence" value="ECO:0007669"/>
    <property type="project" value="UniProtKB-SubCell"/>
</dbReference>
<dbReference type="InterPro" id="IPR006132">
    <property type="entry name" value="Asp/Orn_carbamoyltranf_P-bd"/>
</dbReference>
<feature type="binding site" evidence="6">
    <location>
        <position position="80"/>
    </location>
    <ligand>
        <name>carbamoyl phosphate</name>
        <dbReference type="ChEBI" id="CHEBI:58228"/>
    </ligand>
</feature>
<dbReference type="AlphaFoldDB" id="A0A2M7GXN9"/>
<accession>A0A2M7GXN9</accession>
<dbReference type="NCBIfam" id="TIGR00658">
    <property type="entry name" value="orni_carb_tr"/>
    <property type="match status" value="1"/>
</dbReference>
<evidence type="ECO:0000259" key="8">
    <source>
        <dbReference type="Pfam" id="PF02729"/>
    </source>
</evidence>
<gene>
    <name evidence="9" type="primary">argF</name>
    <name evidence="9" type="ORF">COW28_05785</name>
</gene>